<organism evidence="10 11">
    <name type="scientific">Protaetiibacter mangrovi</name>
    <dbReference type="NCBI Taxonomy" id="2970926"/>
    <lineage>
        <taxon>Bacteria</taxon>
        <taxon>Bacillati</taxon>
        <taxon>Actinomycetota</taxon>
        <taxon>Actinomycetes</taxon>
        <taxon>Micrococcales</taxon>
        <taxon>Microbacteriaceae</taxon>
        <taxon>Protaetiibacter</taxon>
    </lineage>
</organism>
<evidence type="ECO:0000256" key="6">
    <source>
        <dbReference type="ARBA" id="ARBA00022840"/>
    </source>
</evidence>
<dbReference type="Pfam" id="PF00005">
    <property type="entry name" value="ABC_tran"/>
    <property type="match status" value="2"/>
</dbReference>
<evidence type="ECO:0000313" key="10">
    <source>
        <dbReference type="EMBL" id="MCS0498889.1"/>
    </source>
</evidence>
<evidence type="ECO:0000256" key="7">
    <source>
        <dbReference type="ARBA" id="ARBA00022967"/>
    </source>
</evidence>
<keyword evidence="3" id="KW-0762">Sugar transport</keyword>
<dbReference type="PANTHER" id="PTHR43790">
    <property type="entry name" value="CARBOHYDRATE TRANSPORT ATP-BINDING PROTEIN MG119-RELATED"/>
    <property type="match status" value="1"/>
</dbReference>
<keyword evidence="8" id="KW-0472">Membrane</keyword>
<dbReference type="Gene3D" id="3.40.50.300">
    <property type="entry name" value="P-loop containing nucleotide triphosphate hydrolases"/>
    <property type="match status" value="2"/>
</dbReference>
<dbReference type="CDD" id="cd03215">
    <property type="entry name" value="ABC_Carb_Monos_II"/>
    <property type="match status" value="1"/>
</dbReference>
<evidence type="ECO:0000259" key="9">
    <source>
        <dbReference type="PROSITE" id="PS50893"/>
    </source>
</evidence>
<keyword evidence="5" id="KW-0547">Nucleotide-binding</keyword>
<feature type="domain" description="ABC transporter" evidence="9">
    <location>
        <begin position="261"/>
        <end position="507"/>
    </location>
</feature>
<feature type="domain" description="ABC transporter" evidence="9">
    <location>
        <begin position="11"/>
        <end position="247"/>
    </location>
</feature>
<evidence type="ECO:0000256" key="4">
    <source>
        <dbReference type="ARBA" id="ARBA00022737"/>
    </source>
</evidence>
<evidence type="ECO:0000256" key="1">
    <source>
        <dbReference type="ARBA" id="ARBA00022448"/>
    </source>
</evidence>
<proteinExistence type="predicted"/>
<dbReference type="Proteomes" id="UP001205337">
    <property type="component" value="Unassembled WGS sequence"/>
</dbReference>
<dbReference type="SMART" id="SM00382">
    <property type="entry name" value="AAA"/>
    <property type="match status" value="2"/>
</dbReference>
<name>A0ABT1ZDY4_9MICO</name>
<dbReference type="InterPro" id="IPR017871">
    <property type="entry name" value="ABC_transporter-like_CS"/>
</dbReference>
<evidence type="ECO:0000256" key="2">
    <source>
        <dbReference type="ARBA" id="ARBA00022475"/>
    </source>
</evidence>
<keyword evidence="6 10" id="KW-0067">ATP-binding</keyword>
<accession>A0ABT1ZDY4</accession>
<keyword evidence="7" id="KW-1278">Translocase</keyword>
<dbReference type="RefSeq" id="WP_258797905.1">
    <property type="nucleotide sequence ID" value="NZ_JANTHX010000005.1"/>
</dbReference>
<comment type="caution">
    <text evidence="10">The sequence shown here is derived from an EMBL/GenBank/DDBJ whole genome shotgun (WGS) entry which is preliminary data.</text>
</comment>
<dbReference type="GO" id="GO:0005524">
    <property type="term" value="F:ATP binding"/>
    <property type="evidence" value="ECO:0007669"/>
    <property type="project" value="UniProtKB-KW"/>
</dbReference>
<dbReference type="PROSITE" id="PS00211">
    <property type="entry name" value="ABC_TRANSPORTER_1"/>
    <property type="match status" value="1"/>
</dbReference>
<dbReference type="InterPro" id="IPR050107">
    <property type="entry name" value="ABC_carbohydrate_import_ATPase"/>
</dbReference>
<dbReference type="SUPFAM" id="SSF52540">
    <property type="entry name" value="P-loop containing nucleoside triphosphate hydrolases"/>
    <property type="match status" value="2"/>
</dbReference>
<dbReference type="CDD" id="cd03216">
    <property type="entry name" value="ABC_Carb_Monos_I"/>
    <property type="match status" value="1"/>
</dbReference>
<dbReference type="EMBL" id="JANTHX010000005">
    <property type="protein sequence ID" value="MCS0498889.1"/>
    <property type="molecule type" value="Genomic_DNA"/>
</dbReference>
<protein>
    <submittedName>
        <fullName evidence="10">Sugar ABC transporter ATP-binding protein</fullName>
    </submittedName>
</protein>
<dbReference type="PANTHER" id="PTHR43790:SF3">
    <property type="entry name" value="D-ALLOSE IMPORT ATP-BINDING PROTEIN ALSA-RELATED"/>
    <property type="match status" value="1"/>
</dbReference>
<keyword evidence="2" id="KW-1003">Cell membrane</keyword>
<keyword evidence="11" id="KW-1185">Reference proteome</keyword>
<reference evidence="10 11" key="1">
    <citation type="submission" date="2022-08" db="EMBL/GenBank/DDBJ databases">
        <authorList>
            <person name="Li F."/>
        </authorList>
    </citation>
    <scope>NUCLEOTIDE SEQUENCE [LARGE SCALE GENOMIC DNA]</scope>
    <source>
        <strain evidence="10 11">10F1B-8-1</strain>
    </source>
</reference>
<dbReference type="InterPro" id="IPR003439">
    <property type="entry name" value="ABC_transporter-like_ATP-bd"/>
</dbReference>
<evidence type="ECO:0000256" key="8">
    <source>
        <dbReference type="ARBA" id="ARBA00023136"/>
    </source>
</evidence>
<sequence>MIDAAQPTPLISARGLTKSFGAVRALRGVGLDILPGQVHGLVGANGAGKSTFLNMLAGVVTPDGGELLVDGRPTVVSSPRHAADLGFAFIYQELALVPEFSAIDNMTIGVRPTTFLGLGDARRRKAIAREVAARLDLRFPLDKPVRDLSIAERGLVAIGRALVGDARFVSMDEPTASLSDVECERLFDIVRELTASGVAVAYVSHRLDEIEELCDAVTVFKDGQVVASHERGGYTRDDLVLGITGARDVRETVESPDAPVSRDAEVVLSVRGLARGPRVHDVSFDLRRGEILGLAGVVGAGRTETLRLIFGAERPVVGEMTLGGAPYRPRSVADAIGRGVALVPEERRSQALVMDESVLVNTKMGGWRSARAVSWLPFVADGRARATARTMVERLGIKTGSINSAVRTLSGGNQQKVVFARWLSRDVGIMLLDEPTRGVDVGARRQIWATAEEFAAAGGAVVVVCSELEELAVCHRVVVMVEGRTVGEIAGPGVTEADMLEAIYTQERTSS</sequence>
<gene>
    <name evidence="10" type="ORF">NUH29_04910</name>
</gene>
<evidence type="ECO:0000313" key="11">
    <source>
        <dbReference type="Proteomes" id="UP001205337"/>
    </source>
</evidence>
<evidence type="ECO:0000256" key="5">
    <source>
        <dbReference type="ARBA" id="ARBA00022741"/>
    </source>
</evidence>
<keyword evidence="4" id="KW-0677">Repeat</keyword>
<dbReference type="PROSITE" id="PS50893">
    <property type="entry name" value="ABC_TRANSPORTER_2"/>
    <property type="match status" value="2"/>
</dbReference>
<dbReference type="InterPro" id="IPR003593">
    <property type="entry name" value="AAA+_ATPase"/>
</dbReference>
<keyword evidence="1" id="KW-0813">Transport</keyword>
<evidence type="ECO:0000256" key="3">
    <source>
        <dbReference type="ARBA" id="ARBA00022597"/>
    </source>
</evidence>
<dbReference type="InterPro" id="IPR027417">
    <property type="entry name" value="P-loop_NTPase"/>
</dbReference>